<evidence type="ECO:0000256" key="7">
    <source>
        <dbReference type="ARBA" id="ARBA00023054"/>
    </source>
</evidence>
<keyword evidence="8" id="KW-0505">Motor protein</keyword>
<dbReference type="Gene3D" id="1.25.40.10">
    <property type="entry name" value="Tetratricopeptide repeat domain"/>
    <property type="match status" value="3"/>
</dbReference>
<reference evidence="13 14" key="1">
    <citation type="journal article" date="2013" name="PLoS ONE">
        <title>Cultivation and Complete Genome Sequencing of Gloeobacter kilaueensis sp. nov., from a Lava Cave in Kilauea Caldera, Hawai'i.</title>
        <authorList>
            <person name="Saw J.H."/>
            <person name="Schatz M."/>
            <person name="Brown M.V."/>
            <person name="Kunkel D.D."/>
            <person name="Foster J.S."/>
            <person name="Shick H."/>
            <person name="Christensen S."/>
            <person name="Hou S."/>
            <person name="Wan X."/>
            <person name="Donachie S.P."/>
        </authorList>
    </citation>
    <scope>NUCLEOTIDE SEQUENCE [LARGE SCALE GENOMIC DNA]</scope>
    <source>
        <strain evidence="14">JS</strain>
    </source>
</reference>
<keyword evidence="11" id="KW-0732">Signal</keyword>
<keyword evidence="4" id="KW-0493">Microtubule</keyword>
<feature type="domain" description="CHAT" evidence="12">
    <location>
        <begin position="673"/>
        <end position="974"/>
    </location>
</feature>
<feature type="repeat" description="TPR" evidence="10">
    <location>
        <begin position="291"/>
        <end position="324"/>
    </location>
</feature>
<gene>
    <name evidence="13" type="ORF">GKIL_0508</name>
</gene>
<name>U5QGJ7_GLOK1</name>
<feature type="chain" id="PRO_5004663943" evidence="11">
    <location>
        <begin position="26"/>
        <end position="981"/>
    </location>
</feature>
<dbReference type="GO" id="GO:0005737">
    <property type="term" value="C:cytoplasm"/>
    <property type="evidence" value="ECO:0007669"/>
    <property type="project" value="TreeGrafter"/>
</dbReference>
<evidence type="ECO:0000313" key="13">
    <source>
        <dbReference type="EMBL" id="AGY56754.1"/>
    </source>
</evidence>
<keyword evidence="6 10" id="KW-0802">TPR repeat</keyword>
<evidence type="ECO:0000256" key="2">
    <source>
        <dbReference type="ARBA" id="ARBA00009622"/>
    </source>
</evidence>
<evidence type="ECO:0000256" key="10">
    <source>
        <dbReference type="PROSITE-ProRule" id="PRU00339"/>
    </source>
</evidence>
<dbReference type="PATRIC" id="fig|1183438.3.peg.505"/>
<dbReference type="HOGENOM" id="CLU_002404_1_0_3"/>
<dbReference type="EMBL" id="CP003587">
    <property type="protein sequence ID" value="AGY56754.1"/>
    <property type="molecule type" value="Genomic_DNA"/>
</dbReference>
<dbReference type="RefSeq" id="WP_023171782.1">
    <property type="nucleotide sequence ID" value="NC_022600.1"/>
</dbReference>
<feature type="repeat" description="TPR" evidence="10">
    <location>
        <begin position="333"/>
        <end position="366"/>
    </location>
</feature>
<keyword evidence="14" id="KW-1185">Reference proteome</keyword>
<evidence type="ECO:0000256" key="6">
    <source>
        <dbReference type="ARBA" id="ARBA00022803"/>
    </source>
</evidence>
<dbReference type="eggNOG" id="COG0457">
    <property type="taxonomic scope" value="Bacteria"/>
</dbReference>
<dbReference type="STRING" id="1183438.GKIL_0508"/>
<dbReference type="OrthoDB" id="415148at2"/>
<feature type="repeat" description="TPR" evidence="10">
    <location>
        <begin position="375"/>
        <end position="408"/>
    </location>
</feature>
<evidence type="ECO:0000256" key="11">
    <source>
        <dbReference type="SAM" id="SignalP"/>
    </source>
</evidence>
<evidence type="ECO:0000256" key="5">
    <source>
        <dbReference type="ARBA" id="ARBA00022737"/>
    </source>
</evidence>
<evidence type="ECO:0000313" key="14">
    <source>
        <dbReference type="Proteomes" id="UP000017396"/>
    </source>
</evidence>
<evidence type="ECO:0000256" key="4">
    <source>
        <dbReference type="ARBA" id="ARBA00022701"/>
    </source>
</evidence>
<evidence type="ECO:0000259" key="12">
    <source>
        <dbReference type="Pfam" id="PF12770"/>
    </source>
</evidence>
<accession>U5QGJ7</accession>
<dbReference type="InterPro" id="IPR011990">
    <property type="entry name" value="TPR-like_helical_dom_sf"/>
</dbReference>
<dbReference type="Pfam" id="PF12770">
    <property type="entry name" value="CHAT"/>
    <property type="match status" value="1"/>
</dbReference>
<evidence type="ECO:0000256" key="3">
    <source>
        <dbReference type="ARBA" id="ARBA00022490"/>
    </source>
</evidence>
<proteinExistence type="inferred from homology"/>
<dbReference type="SUPFAM" id="SSF48452">
    <property type="entry name" value="TPR-like"/>
    <property type="match status" value="1"/>
</dbReference>
<keyword evidence="7" id="KW-0175">Coiled coil</keyword>
<dbReference type="InterPro" id="IPR024983">
    <property type="entry name" value="CHAT_dom"/>
</dbReference>
<dbReference type="InterPro" id="IPR002151">
    <property type="entry name" value="Kinesin_light"/>
</dbReference>
<dbReference type="GO" id="GO:0007018">
    <property type="term" value="P:microtubule-based movement"/>
    <property type="evidence" value="ECO:0007669"/>
    <property type="project" value="TreeGrafter"/>
</dbReference>
<dbReference type="PRINTS" id="PR00381">
    <property type="entry name" value="KINESINLIGHT"/>
</dbReference>
<feature type="repeat" description="TPR" evidence="10">
    <location>
        <begin position="81"/>
        <end position="114"/>
    </location>
</feature>
<dbReference type="GO" id="GO:0005871">
    <property type="term" value="C:kinesin complex"/>
    <property type="evidence" value="ECO:0007669"/>
    <property type="project" value="InterPro"/>
</dbReference>
<dbReference type="GO" id="GO:0005874">
    <property type="term" value="C:microtubule"/>
    <property type="evidence" value="ECO:0007669"/>
    <property type="project" value="UniProtKB-KW"/>
</dbReference>
<dbReference type="Proteomes" id="UP000017396">
    <property type="component" value="Chromosome"/>
</dbReference>
<keyword evidence="5" id="KW-0677">Repeat</keyword>
<dbReference type="eggNOG" id="COG4995">
    <property type="taxonomic scope" value="Bacteria"/>
</dbReference>
<keyword evidence="9" id="KW-0206">Cytoskeleton</keyword>
<dbReference type="Pfam" id="PF13176">
    <property type="entry name" value="TPR_7"/>
    <property type="match status" value="1"/>
</dbReference>
<sequence length="981" mass="106815">MSKKFSLALVLASVLGFLPFSISPAGCQQLPLSPERQQALSSGEQAQKLLDAGKYGEALPLAQQSLALWEKTAGSSSLEVATALRLVGLLHYQQGRYAEAEPFLQRALTIRTALLGPEDPAVGQMYNNLGNLYMEAGQYAQAETFHRRAIAIRTKAFGPEHLDVARSYNNLANTYSSAGQYAQAEAAYLRALAIRQKVLGPDNPEIAQTLDNLGLLYKEQGRYTEAEALCRQGLALREAALGSDHPDVANSLNNLAGVYYLEGNYPQAEALFERALVIWQQAIGPESGLVARVLNNLALLYEDQGDYSRAEPLYRRSLAIKEKALGAEHPVVASSLFNLASLTEKEGNSAEAERLYRRAMAISEKAVGPQSPDVARSLDNLADLYRDRGEYARSERLYRRALSIREATLGAFHPELSNTLTGMAILAARKGDPAQSRQLLARSLDIQEHNLALTLASGSEAQKRAYLATFAESLDVALSLHLQNAPKDSRWARLALTTLLRRKGRVLEATSGNMVVLRRHLNPPEQSLLDELNDTRSQLATLTFAGFGGSNPPAQYKAQLASLQARTEELEATLSRRSALFESESVPATTEAVQGQIPAGTLLVELARYRPLNLRATRLSERFAPPRYAAYLLDRRGRLRWADLGDAASIEAAIAAFRDAVRDRTLAVERLKPAAARLARLLVQPLERELRAVQQVLIAPDSQLNLVPFAALVDGENHFLVERYSFDYLGSGRDLLRLAHLSHSQQPPLIVANPDFEQDSQSTTQPASATNLRSIDLAKLHFVALPASREEAAAIAAQLPAAQLLSGPAATESAIKQVHGPRILHIATHGFFLGASRRVENPLLRSGLALAGFNTRKSGSDDGVLTALEVSGLDLQGTQLVVLSACDTGLGEVADGEGVYGLKRALTLAGAESQLLSLWKVADEPTKALMVDYYRQLSLQAGRAAALRTAQLRMLGSREYAHPFYWAAFIPSGDWRPVGDL</sequence>
<comment type="subcellular location">
    <subcellularLocation>
        <location evidence="1">Cytoplasm</location>
        <location evidence="1">Cytoskeleton</location>
    </subcellularLocation>
</comment>
<evidence type="ECO:0000256" key="1">
    <source>
        <dbReference type="ARBA" id="ARBA00004245"/>
    </source>
</evidence>
<feature type="repeat" description="TPR" evidence="10">
    <location>
        <begin position="165"/>
        <end position="198"/>
    </location>
</feature>
<dbReference type="GO" id="GO:0019894">
    <property type="term" value="F:kinesin binding"/>
    <property type="evidence" value="ECO:0007669"/>
    <property type="project" value="TreeGrafter"/>
</dbReference>
<feature type="repeat" description="TPR" evidence="10">
    <location>
        <begin position="249"/>
        <end position="282"/>
    </location>
</feature>
<evidence type="ECO:0000256" key="9">
    <source>
        <dbReference type="ARBA" id="ARBA00023212"/>
    </source>
</evidence>
<comment type="similarity">
    <text evidence="2">Belongs to the kinesin light chain family.</text>
</comment>
<evidence type="ECO:0000256" key="8">
    <source>
        <dbReference type="ARBA" id="ARBA00023175"/>
    </source>
</evidence>
<dbReference type="PANTHER" id="PTHR45783:SF3">
    <property type="entry name" value="KINESIN LIGHT CHAIN"/>
    <property type="match status" value="1"/>
</dbReference>
<keyword evidence="3" id="KW-0963">Cytoplasm</keyword>
<dbReference type="PROSITE" id="PS50005">
    <property type="entry name" value="TPR"/>
    <property type="match status" value="7"/>
</dbReference>
<dbReference type="InterPro" id="IPR019734">
    <property type="entry name" value="TPR_rpt"/>
</dbReference>
<dbReference type="AlphaFoldDB" id="U5QGJ7"/>
<dbReference type="PANTHER" id="PTHR45783">
    <property type="entry name" value="KINESIN LIGHT CHAIN"/>
    <property type="match status" value="1"/>
</dbReference>
<dbReference type="SMART" id="SM00028">
    <property type="entry name" value="TPR"/>
    <property type="match status" value="10"/>
</dbReference>
<organism evidence="13 14">
    <name type="scientific">Gloeobacter kilaueensis (strain ATCC BAA-2537 / CCAP 1431/1 / ULC 316 / JS1)</name>
    <dbReference type="NCBI Taxonomy" id="1183438"/>
    <lineage>
        <taxon>Bacteria</taxon>
        <taxon>Bacillati</taxon>
        <taxon>Cyanobacteriota</taxon>
        <taxon>Cyanophyceae</taxon>
        <taxon>Gloeobacterales</taxon>
        <taxon>Gloeobacteraceae</taxon>
        <taxon>Gloeobacter</taxon>
    </lineage>
</organism>
<dbReference type="Pfam" id="PF13424">
    <property type="entry name" value="TPR_12"/>
    <property type="match status" value="4"/>
</dbReference>
<dbReference type="KEGG" id="glj:GKIL_0508"/>
<feature type="repeat" description="TPR" evidence="10">
    <location>
        <begin position="123"/>
        <end position="156"/>
    </location>
</feature>
<feature type="signal peptide" evidence="11">
    <location>
        <begin position="1"/>
        <end position="25"/>
    </location>
</feature>
<protein>
    <submittedName>
        <fullName evidence="13">Cellulose synthase subunit BcsC</fullName>
    </submittedName>
</protein>